<evidence type="ECO:0000256" key="1">
    <source>
        <dbReference type="SAM" id="MobiDB-lite"/>
    </source>
</evidence>
<reference evidence="2" key="1">
    <citation type="submission" date="2023-04" db="EMBL/GenBank/DDBJ databases">
        <authorList>
            <consortium name="ELIXIR-Norway"/>
        </authorList>
    </citation>
    <scope>NUCLEOTIDE SEQUENCE [LARGE SCALE GENOMIC DNA]</scope>
</reference>
<evidence type="ECO:0000313" key="2">
    <source>
        <dbReference type="EMBL" id="CAI9168936.1"/>
    </source>
</evidence>
<dbReference type="Proteomes" id="UP001176941">
    <property type="component" value="Chromosome 28"/>
</dbReference>
<evidence type="ECO:0000313" key="3">
    <source>
        <dbReference type="Proteomes" id="UP001176941"/>
    </source>
</evidence>
<feature type="region of interest" description="Disordered" evidence="1">
    <location>
        <begin position="51"/>
        <end position="70"/>
    </location>
</feature>
<feature type="compositionally biased region" description="Polar residues" evidence="1">
    <location>
        <begin position="51"/>
        <end position="64"/>
    </location>
</feature>
<feature type="region of interest" description="Disordered" evidence="1">
    <location>
        <begin position="1"/>
        <end position="20"/>
    </location>
</feature>
<proteinExistence type="predicted"/>
<gene>
    <name evidence="2" type="ORF">MRATA1EN1_LOCUS17898</name>
</gene>
<dbReference type="EMBL" id="OX459964">
    <property type="protein sequence ID" value="CAI9168936.1"/>
    <property type="molecule type" value="Genomic_DNA"/>
</dbReference>
<name>A0ABN8Z7H1_RANTA</name>
<organism evidence="2 3">
    <name type="scientific">Rangifer tarandus platyrhynchus</name>
    <name type="common">Svalbard reindeer</name>
    <dbReference type="NCBI Taxonomy" id="3082113"/>
    <lineage>
        <taxon>Eukaryota</taxon>
        <taxon>Metazoa</taxon>
        <taxon>Chordata</taxon>
        <taxon>Craniata</taxon>
        <taxon>Vertebrata</taxon>
        <taxon>Euteleostomi</taxon>
        <taxon>Mammalia</taxon>
        <taxon>Eutheria</taxon>
        <taxon>Laurasiatheria</taxon>
        <taxon>Artiodactyla</taxon>
        <taxon>Ruminantia</taxon>
        <taxon>Pecora</taxon>
        <taxon>Cervidae</taxon>
        <taxon>Odocoileinae</taxon>
        <taxon>Rangifer</taxon>
    </lineage>
</organism>
<accession>A0ABN8Z7H1</accession>
<keyword evidence="3" id="KW-1185">Reference proteome</keyword>
<sequence>MRPLPRRSLSQRRCGPEDAQRWAAPGFVRSEAPSRPQELAWFCSGICSSPVVSPQRTTKQQQRFQPPLAK</sequence>
<protein>
    <submittedName>
        <fullName evidence="2">Uncharacterized protein</fullName>
    </submittedName>
</protein>
<feature type="compositionally biased region" description="Low complexity" evidence="1">
    <location>
        <begin position="1"/>
        <end position="13"/>
    </location>
</feature>